<keyword evidence="3" id="KW-1185">Reference proteome</keyword>
<comment type="caution">
    <text evidence="2">The sequence shown here is derived from an EMBL/GenBank/DDBJ whole genome shotgun (WGS) entry which is preliminary data.</text>
</comment>
<protein>
    <recommendedName>
        <fullName evidence="4">Permease</fullName>
    </recommendedName>
</protein>
<feature type="transmembrane region" description="Helical" evidence="1">
    <location>
        <begin position="104"/>
        <end position="128"/>
    </location>
</feature>
<feature type="transmembrane region" description="Helical" evidence="1">
    <location>
        <begin position="9"/>
        <end position="30"/>
    </location>
</feature>
<dbReference type="eggNOG" id="COG2364">
    <property type="taxonomic scope" value="Bacteria"/>
</dbReference>
<dbReference type="AlphaFoldDB" id="A0A0A5G1Z1"/>
<name>A0A0A5G1Z1_9BACI</name>
<keyword evidence="1" id="KW-0472">Membrane</keyword>
<feature type="transmembrane region" description="Helical" evidence="1">
    <location>
        <begin position="76"/>
        <end position="98"/>
    </location>
</feature>
<keyword evidence="1" id="KW-0812">Transmembrane</keyword>
<dbReference type="Pfam" id="PF19700">
    <property type="entry name" value="DUF6198"/>
    <property type="match status" value="1"/>
</dbReference>
<feature type="transmembrane region" description="Helical" evidence="1">
    <location>
        <begin position="149"/>
        <end position="168"/>
    </location>
</feature>
<dbReference type="OrthoDB" id="1902994at2"/>
<evidence type="ECO:0000313" key="2">
    <source>
        <dbReference type="EMBL" id="KGX87116.1"/>
    </source>
</evidence>
<feature type="transmembrane region" description="Helical" evidence="1">
    <location>
        <begin position="42"/>
        <end position="64"/>
    </location>
</feature>
<accession>A0A0A5G1Z1</accession>
<organism evidence="2 3">
    <name type="scientific">Pontibacillus marinus BH030004 = DSM 16465</name>
    <dbReference type="NCBI Taxonomy" id="1385511"/>
    <lineage>
        <taxon>Bacteria</taxon>
        <taxon>Bacillati</taxon>
        <taxon>Bacillota</taxon>
        <taxon>Bacilli</taxon>
        <taxon>Bacillales</taxon>
        <taxon>Bacillaceae</taxon>
        <taxon>Pontibacillus</taxon>
    </lineage>
</organism>
<dbReference type="PANTHER" id="PTHR40078">
    <property type="entry name" value="INTEGRAL MEMBRANE PROTEIN-RELATED"/>
    <property type="match status" value="1"/>
</dbReference>
<evidence type="ECO:0000313" key="3">
    <source>
        <dbReference type="Proteomes" id="UP000030403"/>
    </source>
</evidence>
<dbReference type="Proteomes" id="UP000030403">
    <property type="component" value="Unassembled WGS sequence"/>
</dbReference>
<evidence type="ECO:0008006" key="4">
    <source>
        <dbReference type="Google" id="ProtNLM"/>
    </source>
</evidence>
<evidence type="ECO:0000256" key="1">
    <source>
        <dbReference type="SAM" id="Phobius"/>
    </source>
</evidence>
<proteinExistence type="predicted"/>
<dbReference type="RefSeq" id="WP_027446908.1">
    <property type="nucleotide sequence ID" value="NZ_AULJ01000043.1"/>
</dbReference>
<feature type="transmembrane region" description="Helical" evidence="1">
    <location>
        <begin position="174"/>
        <end position="191"/>
    </location>
</feature>
<dbReference type="EMBL" id="AVPF01000026">
    <property type="protein sequence ID" value="KGX87116.1"/>
    <property type="molecule type" value="Genomic_DNA"/>
</dbReference>
<sequence>MNRIYLRILYYTLGIVILTAGISLTILAKLGTSPFDALLVGLYRTFGLTIGSWEIVVGLSMILFNSVAEKRKPEIIAIFTSLLTGVGIDFWVHLFSGWIAPQSIVYQIICSSLGLIISALGIAINLQADFAPNPFDRMMLVVKNLTGKSVSFARALISIVLVIIAAFFGGAIGIGTLIIAFTSGMVIHLFMKGMYHIDQRLLSYKPSVSKS</sequence>
<dbReference type="InterPro" id="IPR038750">
    <property type="entry name" value="YczE/YyaS-like"/>
</dbReference>
<keyword evidence="1" id="KW-1133">Transmembrane helix</keyword>
<dbReference type="PANTHER" id="PTHR40078:SF1">
    <property type="entry name" value="INTEGRAL MEMBRANE PROTEIN"/>
    <property type="match status" value="1"/>
</dbReference>
<reference evidence="2 3" key="1">
    <citation type="submission" date="2013-08" db="EMBL/GenBank/DDBJ databases">
        <authorList>
            <person name="Huang J."/>
            <person name="Wang G."/>
        </authorList>
    </citation>
    <scope>NUCLEOTIDE SEQUENCE [LARGE SCALE GENOMIC DNA]</scope>
    <source>
        <strain evidence="2 3">BH030004</strain>
    </source>
</reference>
<gene>
    <name evidence="2" type="ORF">N783_10425</name>
</gene>